<comment type="similarity">
    <text evidence="1">Belongs to the SMARCC family.</text>
</comment>
<proteinExistence type="inferred from homology"/>
<dbReference type="AlphaFoldDB" id="Q658P9"/>
<name>Q658P9_HUMAN</name>
<reference evidence="3" key="1">
    <citation type="submission" date="2005-01" db="EMBL/GenBank/DDBJ databases">
        <authorList>
            <consortium name="The German cDNA Consortium"/>
            <person name="Bloecker H."/>
            <person name="Boecher M."/>
            <person name="Brandt P."/>
            <person name="Mewes H.W."/>
            <person name="Weil B."/>
            <person name="Amid C."/>
            <person name="Osanger A."/>
            <person name="Fobo G."/>
            <person name="Han M."/>
            <person name="Wiemann S."/>
        </authorList>
    </citation>
    <scope>NUCLEOTIDE SEQUENCE</scope>
    <source>
        <tissue evidence="3">Heart</tissue>
    </source>
</reference>
<dbReference type="InterPro" id="IPR049898">
    <property type="entry name" value="MARR_BRCT_CHROMO"/>
</dbReference>
<dbReference type="GO" id="GO:0016514">
    <property type="term" value="C:SWI/SNF complex"/>
    <property type="evidence" value="ECO:0007669"/>
    <property type="project" value="UniProtKB-UniRule"/>
</dbReference>
<dbReference type="PeptideAtlas" id="Q658P9"/>
<feature type="region of interest" description="MarR-like, BRCT and chromo domains module" evidence="1">
    <location>
        <begin position="1"/>
        <end position="105"/>
    </location>
</feature>
<dbReference type="InterPro" id="IPR032450">
    <property type="entry name" value="SMARCC_N"/>
</dbReference>
<keyword evidence="1" id="KW-0156">Chromatin regulator</keyword>
<evidence type="ECO:0000313" key="3">
    <source>
        <dbReference type="EMBL" id="CAH56218.1"/>
    </source>
</evidence>
<protein>
    <submittedName>
        <fullName evidence="3">Uncharacterized protein DKFZp313D0632</fullName>
    </submittedName>
</protein>
<gene>
    <name evidence="3" type="primary">DKFZp313D0632</name>
</gene>
<evidence type="ECO:0000256" key="1">
    <source>
        <dbReference type="PROSITE-ProRule" id="PRU01376"/>
    </source>
</evidence>
<evidence type="ECO:0000259" key="2">
    <source>
        <dbReference type="PROSITE" id="PS52032"/>
    </source>
</evidence>
<accession>Q658P9</accession>
<dbReference type="PROSITE" id="PS52032">
    <property type="entry name" value="MARR_BRCT_CHROMO"/>
    <property type="match status" value="1"/>
</dbReference>
<sequence>MAVRKKDGGPNVKYYEAADTVTQFDNVRLWLGKNYKKYIQAEPPTNKSLSSLVVQLLQFQEEVFGKHVSNAPLTKLPVSAEVAGRVGGGGGESFKLKSCILKKDL</sequence>
<organism evidence="3">
    <name type="scientific">Homo sapiens</name>
    <name type="common">Human</name>
    <dbReference type="NCBI Taxonomy" id="9606"/>
    <lineage>
        <taxon>Eukaryota</taxon>
        <taxon>Metazoa</taxon>
        <taxon>Chordata</taxon>
        <taxon>Craniata</taxon>
        <taxon>Vertebrata</taxon>
        <taxon>Euteleostomi</taxon>
        <taxon>Mammalia</taxon>
        <taxon>Eutheria</taxon>
        <taxon>Euarchontoglires</taxon>
        <taxon>Primates</taxon>
        <taxon>Haplorrhini</taxon>
        <taxon>Catarrhini</taxon>
        <taxon>Hominidae</taxon>
        <taxon>Homo</taxon>
    </lineage>
</organism>
<dbReference type="EMBL" id="AL833124">
    <property type="protein sequence ID" value="CAH56218.1"/>
    <property type="molecule type" value="Transcribed_RNA"/>
</dbReference>
<feature type="domain" description="Chromo" evidence="2">
    <location>
        <begin position="1"/>
        <end position="105"/>
    </location>
</feature>
<dbReference type="GO" id="GO:0006338">
    <property type="term" value="P:chromatin remodeling"/>
    <property type="evidence" value="ECO:0007669"/>
    <property type="project" value="UniProtKB-UniRule"/>
</dbReference>
<dbReference type="Pfam" id="PF16496">
    <property type="entry name" value="SWIRM-assoc_2"/>
    <property type="match status" value="1"/>
</dbReference>